<proteinExistence type="inferred from homology"/>
<dbReference type="SUPFAM" id="SSF111283">
    <property type="entry name" value="Putative modulator of DNA gyrase, PmbA/TldD"/>
    <property type="match status" value="1"/>
</dbReference>
<comment type="similarity">
    <text evidence="1">Belongs to the peptidase U62 family.</text>
</comment>
<dbReference type="InterPro" id="IPR051463">
    <property type="entry name" value="Peptidase_U62_metallo"/>
</dbReference>
<evidence type="ECO:0000313" key="4">
    <source>
        <dbReference type="Proteomes" id="UP000604381"/>
    </source>
</evidence>
<dbReference type="GO" id="GO:0005829">
    <property type="term" value="C:cytosol"/>
    <property type="evidence" value="ECO:0007669"/>
    <property type="project" value="TreeGrafter"/>
</dbReference>
<dbReference type="Proteomes" id="UP000604381">
    <property type="component" value="Unassembled WGS sequence"/>
</dbReference>
<keyword evidence="3" id="KW-0645">Protease</keyword>
<reference evidence="3" key="1">
    <citation type="submission" date="2020-10" db="EMBL/GenBank/DDBJ databases">
        <title>An improved Amphimedon queenslandica hologenome assembly reveals how three proteobacterial symbionts can extend the metabolic phenotypic of their marine sponge host.</title>
        <authorList>
            <person name="Degnan B."/>
            <person name="Degnan S."/>
            <person name="Xiang X."/>
        </authorList>
    </citation>
    <scope>NUCLEOTIDE SEQUENCE</scope>
    <source>
        <strain evidence="3">AqS2</strain>
    </source>
</reference>
<keyword evidence="3" id="KW-0482">Metalloprotease</keyword>
<evidence type="ECO:0000259" key="2">
    <source>
        <dbReference type="Pfam" id="PF19289"/>
    </source>
</evidence>
<evidence type="ECO:0000313" key="3">
    <source>
        <dbReference type="EMBL" id="MBF2735638.1"/>
    </source>
</evidence>
<protein>
    <submittedName>
        <fullName evidence="3">Metalloprotease TldD</fullName>
    </submittedName>
</protein>
<feature type="non-terminal residue" evidence="3">
    <location>
        <position position="1"/>
    </location>
</feature>
<dbReference type="EMBL" id="JADHEI010000046">
    <property type="protein sequence ID" value="MBF2735638.1"/>
    <property type="molecule type" value="Genomic_DNA"/>
</dbReference>
<dbReference type="PANTHER" id="PTHR30624">
    <property type="entry name" value="UNCHARACTERIZED PROTEIN TLDD AND PMBA"/>
    <property type="match status" value="1"/>
</dbReference>
<feature type="domain" description="Metalloprotease TldD/E C-terminal" evidence="2">
    <location>
        <begin position="4"/>
        <end position="222"/>
    </location>
</feature>
<name>A0A930XY89_9GAMM</name>
<dbReference type="GO" id="GO:0008237">
    <property type="term" value="F:metallopeptidase activity"/>
    <property type="evidence" value="ECO:0007669"/>
    <property type="project" value="UniProtKB-KW"/>
</dbReference>
<keyword evidence="3" id="KW-0378">Hydrolase</keyword>
<dbReference type="GO" id="GO:0006508">
    <property type="term" value="P:proteolysis"/>
    <property type="evidence" value="ECO:0007669"/>
    <property type="project" value="InterPro"/>
</dbReference>
<dbReference type="PANTHER" id="PTHR30624:SF4">
    <property type="entry name" value="METALLOPROTEASE TLDD"/>
    <property type="match status" value="1"/>
</dbReference>
<accession>A0A930XY89</accession>
<dbReference type="AlphaFoldDB" id="A0A930XY89"/>
<dbReference type="Pfam" id="PF19289">
    <property type="entry name" value="PmbA_TldD_3rd"/>
    <property type="match status" value="1"/>
</dbReference>
<gene>
    <name evidence="3" type="primary">tldD</name>
    <name evidence="3" type="ORF">ISN26_06150</name>
</gene>
<organism evidence="3 4">
    <name type="scientific">Candidatus Amphirhobacter heronislandensis</name>
    <dbReference type="NCBI Taxonomy" id="1732024"/>
    <lineage>
        <taxon>Bacteria</taxon>
        <taxon>Pseudomonadati</taxon>
        <taxon>Pseudomonadota</taxon>
        <taxon>Gammaproteobacteria</taxon>
        <taxon>Candidatus Tethybacterales</taxon>
        <taxon>Candidatus Tethybacteraceae</taxon>
        <taxon>Candidatus Amphirhobacter</taxon>
    </lineage>
</organism>
<dbReference type="InterPro" id="IPR036059">
    <property type="entry name" value="TldD/PmbA_sf"/>
</dbReference>
<comment type="caution">
    <text evidence="3">The sequence shown here is derived from an EMBL/GenBank/DDBJ whole genome shotgun (WGS) entry which is preliminary data.</text>
</comment>
<dbReference type="InterPro" id="IPR045569">
    <property type="entry name" value="Metalloprtase-TldD/E_C"/>
</dbReference>
<sequence>GNGWAGVLLHEAVGHGLEGDHIRTGQSAFAGRVGERVAPAGVTVVDDGTLTNRRGSISCDDEGVPSARNVLIEDGILKGYMQDAVSAALSGVAPTGNGRRESYRHQPMTRMTNTFMLPGALKPEEIIASVPKGVYCKSFITNGNFNFNVSEAYLIEDGKVGPSLKNVTIMGNGADSMAKMSMVGDDLEMDSGGQGMCGKKGQWVPVGLGQPHCKVDEMLVGGTEV</sequence>
<evidence type="ECO:0000256" key="1">
    <source>
        <dbReference type="ARBA" id="ARBA00005836"/>
    </source>
</evidence>
<keyword evidence="4" id="KW-1185">Reference proteome</keyword>